<keyword evidence="2" id="KW-1185">Reference proteome</keyword>
<reference evidence="1" key="1">
    <citation type="submission" date="2023-04" db="EMBL/GenBank/DDBJ databases">
        <title>Phytophthora lilii NBRC 32176.</title>
        <authorList>
            <person name="Ichikawa N."/>
            <person name="Sato H."/>
            <person name="Tonouchi N."/>
        </authorList>
    </citation>
    <scope>NUCLEOTIDE SEQUENCE</scope>
    <source>
        <strain evidence="1">NBRC 32176</strain>
    </source>
</reference>
<dbReference type="AlphaFoldDB" id="A0A9W6U1B3"/>
<comment type="caution">
    <text evidence="1">The sequence shown here is derived from an EMBL/GenBank/DDBJ whole genome shotgun (WGS) entry which is preliminary data.</text>
</comment>
<gene>
    <name evidence="1" type="ORF">Plil01_000980300</name>
</gene>
<name>A0A9W6U1B3_9STRA</name>
<dbReference type="EMBL" id="BSXW01000500">
    <property type="protein sequence ID" value="GMF24033.1"/>
    <property type="molecule type" value="Genomic_DNA"/>
</dbReference>
<dbReference type="Proteomes" id="UP001165083">
    <property type="component" value="Unassembled WGS sequence"/>
</dbReference>
<evidence type="ECO:0000313" key="2">
    <source>
        <dbReference type="Proteomes" id="UP001165083"/>
    </source>
</evidence>
<evidence type="ECO:0000313" key="1">
    <source>
        <dbReference type="EMBL" id="GMF24033.1"/>
    </source>
</evidence>
<accession>A0A9W6U1B3</accession>
<organism evidence="1 2">
    <name type="scientific">Phytophthora lilii</name>
    <dbReference type="NCBI Taxonomy" id="2077276"/>
    <lineage>
        <taxon>Eukaryota</taxon>
        <taxon>Sar</taxon>
        <taxon>Stramenopiles</taxon>
        <taxon>Oomycota</taxon>
        <taxon>Peronosporomycetes</taxon>
        <taxon>Peronosporales</taxon>
        <taxon>Peronosporaceae</taxon>
        <taxon>Phytophthora</taxon>
    </lineage>
</organism>
<proteinExistence type="predicted"/>
<protein>
    <submittedName>
        <fullName evidence="1">Unnamed protein product</fullName>
    </submittedName>
</protein>
<sequence length="187" mass="21036">MLRTSSAALETQPTTDHSINADEEQQLARLMGGVHMGIGTELFSRRKRNCAPINAVEAHWRGIDVRARRRAATDSSWRSRRPRIGVNDKFVFCNSTATRCTDAEVVHASTFEARPIHEAVSRWNCKDDDFHEDNLMDIIAGFTPVEVLCGVYLTDLRIPRSIVRDRLAPGVFKAGGKHWAPTQDDHI</sequence>